<accession>A0AA40IBK5</accession>
<dbReference type="PANTHER" id="PTHR44974">
    <property type="entry name" value="V-SET AND IMMUNOGLOBULIN DOMAIN-CONTAINING PROTEIN 1"/>
    <property type="match status" value="1"/>
</dbReference>
<reference evidence="14" key="1">
    <citation type="submission" date="2023-06" db="EMBL/GenBank/DDBJ databases">
        <title>Reference genome for the Northern bat (Eptesicus nilssonii), a most northern bat species.</title>
        <authorList>
            <person name="Laine V.N."/>
            <person name="Pulliainen A.T."/>
            <person name="Lilley T.M."/>
        </authorList>
    </citation>
    <scope>NUCLEOTIDE SEQUENCE</scope>
    <source>
        <strain evidence="14">BLF_Eptnil</strain>
        <tissue evidence="14">Kidney</tissue>
    </source>
</reference>
<evidence type="ECO:0000256" key="8">
    <source>
        <dbReference type="ARBA" id="ARBA00023157"/>
    </source>
</evidence>
<dbReference type="Pfam" id="PF13927">
    <property type="entry name" value="Ig_3"/>
    <property type="match status" value="1"/>
</dbReference>
<feature type="compositionally biased region" description="Low complexity" evidence="11">
    <location>
        <begin position="272"/>
        <end position="282"/>
    </location>
</feature>
<dbReference type="PRINTS" id="PR00213">
    <property type="entry name" value="MYELINP0"/>
</dbReference>
<dbReference type="Proteomes" id="UP001177744">
    <property type="component" value="Unassembled WGS sequence"/>
</dbReference>
<keyword evidence="5" id="KW-0677">Repeat</keyword>
<protein>
    <recommendedName>
        <fullName evidence="2">V-set and immunoglobulin domain-containing protein 1</fullName>
    </recommendedName>
</protein>
<proteinExistence type="predicted"/>
<dbReference type="GO" id="GO:0030277">
    <property type="term" value="P:maintenance of gastrointestinal epithelium"/>
    <property type="evidence" value="ECO:0007669"/>
    <property type="project" value="InterPro"/>
</dbReference>
<evidence type="ECO:0000256" key="2">
    <source>
        <dbReference type="ARBA" id="ARBA00017514"/>
    </source>
</evidence>
<feature type="compositionally biased region" description="Pro residues" evidence="11">
    <location>
        <begin position="328"/>
        <end position="340"/>
    </location>
</feature>
<evidence type="ECO:0000259" key="13">
    <source>
        <dbReference type="PROSITE" id="PS50835"/>
    </source>
</evidence>
<evidence type="ECO:0000256" key="7">
    <source>
        <dbReference type="ARBA" id="ARBA00023136"/>
    </source>
</evidence>
<comment type="caution">
    <text evidence="14">The sequence shown here is derived from an EMBL/GenBank/DDBJ whole genome shotgun (WGS) entry which is preliminary data.</text>
</comment>
<evidence type="ECO:0000256" key="11">
    <source>
        <dbReference type="SAM" id="MobiDB-lite"/>
    </source>
</evidence>
<dbReference type="InterPro" id="IPR003599">
    <property type="entry name" value="Ig_sub"/>
</dbReference>
<dbReference type="GO" id="GO:0003382">
    <property type="term" value="P:epithelial cell morphogenesis"/>
    <property type="evidence" value="ECO:0007669"/>
    <property type="project" value="InterPro"/>
</dbReference>
<dbReference type="InterPro" id="IPR003598">
    <property type="entry name" value="Ig_sub2"/>
</dbReference>
<dbReference type="InterPro" id="IPR007110">
    <property type="entry name" value="Ig-like_dom"/>
</dbReference>
<dbReference type="GO" id="GO:0016323">
    <property type="term" value="C:basolateral plasma membrane"/>
    <property type="evidence" value="ECO:0007669"/>
    <property type="project" value="TreeGrafter"/>
</dbReference>
<dbReference type="InterPro" id="IPR029861">
    <property type="entry name" value="VSIG1"/>
</dbReference>
<evidence type="ECO:0000256" key="5">
    <source>
        <dbReference type="ARBA" id="ARBA00022737"/>
    </source>
</evidence>
<feature type="domain" description="Ig-like" evidence="13">
    <location>
        <begin position="138"/>
        <end position="227"/>
    </location>
</feature>
<keyword evidence="7 12" id="KW-0472">Membrane</keyword>
<evidence type="ECO:0000256" key="10">
    <source>
        <dbReference type="ARBA" id="ARBA00023319"/>
    </source>
</evidence>
<evidence type="ECO:0000256" key="6">
    <source>
        <dbReference type="ARBA" id="ARBA00022989"/>
    </source>
</evidence>
<feature type="transmembrane region" description="Helical" evidence="12">
    <location>
        <begin position="231"/>
        <end position="255"/>
    </location>
</feature>
<dbReference type="InterPro" id="IPR036179">
    <property type="entry name" value="Ig-like_dom_sf"/>
</dbReference>
<dbReference type="InterPro" id="IPR000920">
    <property type="entry name" value="Myelin_P0-rel"/>
</dbReference>
<evidence type="ECO:0000313" key="15">
    <source>
        <dbReference type="Proteomes" id="UP001177744"/>
    </source>
</evidence>
<dbReference type="SMART" id="SM00408">
    <property type="entry name" value="IGc2"/>
    <property type="match status" value="2"/>
</dbReference>
<evidence type="ECO:0000313" key="14">
    <source>
        <dbReference type="EMBL" id="KAK1346598.1"/>
    </source>
</evidence>
<gene>
    <name evidence="14" type="ORF">QTO34_000456</name>
</gene>
<keyword evidence="8" id="KW-1015">Disulfide bond</keyword>
<keyword evidence="4" id="KW-0732">Signal</keyword>
<keyword evidence="9" id="KW-0325">Glycoprotein</keyword>
<dbReference type="EMBL" id="JAULJE010000001">
    <property type="protein sequence ID" value="KAK1346598.1"/>
    <property type="molecule type" value="Genomic_DNA"/>
</dbReference>
<evidence type="ECO:0000256" key="1">
    <source>
        <dbReference type="ARBA" id="ARBA00004479"/>
    </source>
</evidence>
<dbReference type="InterPro" id="IPR013106">
    <property type="entry name" value="Ig_V-set"/>
</dbReference>
<evidence type="ECO:0000256" key="3">
    <source>
        <dbReference type="ARBA" id="ARBA00022692"/>
    </source>
</evidence>
<dbReference type="FunFam" id="2.60.40.10:FF:000095">
    <property type="entry name" value="immunoglobulin superfamily member 11 isoform X1"/>
    <property type="match status" value="1"/>
</dbReference>
<dbReference type="InterPro" id="IPR013783">
    <property type="entry name" value="Ig-like_fold"/>
</dbReference>
<dbReference type="FunFam" id="2.60.40.10:FF:000931">
    <property type="entry name" value="V-set and immunoglobulin domain containing 1"/>
    <property type="match status" value="1"/>
</dbReference>
<keyword evidence="10" id="KW-0393">Immunoglobulin domain</keyword>
<dbReference type="Gene3D" id="2.60.40.10">
    <property type="entry name" value="Immunoglobulins"/>
    <property type="match status" value="2"/>
</dbReference>
<dbReference type="SMART" id="SM00409">
    <property type="entry name" value="IG"/>
    <property type="match status" value="2"/>
</dbReference>
<evidence type="ECO:0000256" key="12">
    <source>
        <dbReference type="SAM" id="Phobius"/>
    </source>
</evidence>
<feature type="region of interest" description="Disordered" evidence="11">
    <location>
        <begin position="263"/>
        <end position="282"/>
    </location>
</feature>
<dbReference type="AlphaFoldDB" id="A0AA40IBK5"/>
<feature type="domain" description="Ig-like" evidence="13">
    <location>
        <begin position="25"/>
        <end position="122"/>
    </location>
</feature>
<sequence length="373" mass="40389">MIIFSGQVNVVQVTIPNRVVNVTIGYNVTLICTYTSTVASRDNLSIQWSLSNKKESRPITIYYYEGGQAASIGRFKDRIVASNEPDNASITILHMQPEDSGTYTCDVNNPPDFSGNNQGILTVNVLAGFLLFVITVKPSKPFCSIQGIAETGRPISLSCHSVLGMPSPVYHWYKLEGKDIIPVKESFNPATGTLVIGNLTNFEQGYYKCTAINNLGNSSCEIDLTISHPEVGIIVGALVGTLVGAAIITFAVCFARSKAKAKGKERKRNSKTTTELEPMTTTNRVTEFETMPSEDVIQLEATPTSFPETEPDTILGADHGPITIPEPSLEPAPGPEPAPVPELEIQLEPEPKPEPEPEPGIAIEALCDEEKPE</sequence>
<evidence type="ECO:0000256" key="4">
    <source>
        <dbReference type="ARBA" id="ARBA00022729"/>
    </source>
</evidence>
<keyword evidence="6 12" id="KW-1133">Transmembrane helix</keyword>
<name>A0AA40IBK5_CNENI</name>
<dbReference type="SUPFAM" id="SSF48726">
    <property type="entry name" value="Immunoglobulin"/>
    <property type="match status" value="2"/>
</dbReference>
<comment type="subcellular location">
    <subcellularLocation>
        <location evidence="1">Membrane</location>
        <topology evidence="1">Single-pass type I membrane protein</topology>
    </subcellularLocation>
</comment>
<organism evidence="14 15">
    <name type="scientific">Cnephaeus nilssonii</name>
    <name type="common">Northern bat</name>
    <name type="synonym">Eptesicus nilssonii</name>
    <dbReference type="NCBI Taxonomy" id="3371016"/>
    <lineage>
        <taxon>Eukaryota</taxon>
        <taxon>Metazoa</taxon>
        <taxon>Chordata</taxon>
        <taxon>Craniata</taxon>
        <taxon>Vertebrata</taxon>
        <taxon>Euteleostomi</taxon>
        <taxon>Mammalia</taxon>
        <taxon>Eutheria</taxon>
        <taxon>Laurasiatheria</taxon>
        <taxon>Chiroptera</taxon>
        <taxon>Yangochiroptera</taxon>
        <taxon>Vespertilionidae</taxon>
        <taxon>Cnephaeus</taxon>
    </lineage>
</organism>
<dbReference type="SMART" id="SM00406">
    <property type="entry name" value="IGv"/>
    <property type="match status" value="1"/>
</dbReference>
<dbReference type="PROSITE" id="PS50835">
    <property type="entry name" value="IG_LIKE"/>
    <property type="match status" value="2"/>
</dbReference>
<keyword evidence="3 12" id="KW-0812">Transmembrane</keyword>
<dbReference type="PANTHER" id="PTHR44974:SF1">
    <property type="entry name" value="V-SET AND IMMUNOGLOBULIN DOMAIN-CONTAINING PROTEIN 1"/>
    <property type="match status" value="1"/>
</dbReference>
<evidence type="ECO:0000256" key="9">
    <source>
        <dbReference type="ARBA" id="ARBA00023180"/>
    </source>
</evidence>
<keyword evidence="15" id="KW-1185">Reference proteome</keyword>
<feature type="region of interest" description="Disordered" evidence="11">
    <location>
        <begin position="302"/>
        <end position="373"/>
    </location>
</feature>
<dbReference type="Pfam" id="PF07686">
    <property type="entry name" value="V-set"/>
    <property type="match status" value="1"/>
</dbReference>